<keyword evidence="7" id="KW-0998">Cell outer membrane</keyword>
<accession>A0A1Y2E8L0</accession>
<keyword evidence="4" id="KW-0964">Secreted</keyword>
<gene>
    <name evidence="8" type="ORF">LY90DRAFT_667726</name>
</gene>
<sequence>MNNCTIQYNKAQFIHVDIICTKQTQIEPQVVFKNCNFYNNEKKIIFVNHNYEIKHPELYKCSTIKYINCSFIHNKRLIYSHFSQITIDNCYFLETEKSNDDCSQVQSFIISSNTLLHGNSIVCEIENCVFNNITLRNSIPAISDAKYSDIKITNWIFLNLNVNNGLLGEESKYVLKNVILKNIKTNSKALFHILYQNIEFNNVEVKDFECIGDGGDTSFILYDSGEANSKMTIKNFRIQDGISNGPLIKIIDNSNEFLFENSNITNIISYGSFISNESKNSKVIFSNVKISENINTSKEECGGIHFNNNINLSITNSKFINNNSKSNGGAICFDEISNLRLNLSSNEFSKNNAVNGGAIYMKNGKIINMNENKTLIIENNIFNENSAEDFGGAMYSEFQKIYLAILVNNKFSYNKAGILGGGIFSPNSVVENLFNLENNIYLNNTVNSIINDYTSKPAYILLEPDFPDNLIQITTGAYLNLVFTLYDEFNSIIKDITKYYSSMMIKTILEEQAEKKKINNINKSNNKSNNNNYHLIGNTCSFIQGKFYLFYYNLNNFANPNKYNLKFKIENYNDDIELRIMDLEVLVSSCNSNHILNKIKCKIKREYLKIYLFR</sequence>
<evidence type="ECO:0000313" key="9">
    <source>
        <dbReference type="Proteomes" id="UP000193920"/>
    </source>
</evidence>
<dbReference type="AlphaFoldDB" id="A0A1Y2E8L0"/>
<keyword evidence="5" id="KW-0732">Signal</keyword>
<dbReference type="PANTHER" id="PTHR11319:SF35">
    <property type="entry name" value="OUTER MEMBRANE PROTEIN PMPC-RELATED"/>
    <property type="match status" value="1"/>
</dbReference>
<dbReference type="InterPro" id="IPR003368">
    <property type="entry name" value="POMP_repeat"/>
</dbReference>
<keyword evidence="6" id="KW-0472">Membrane</keyword>
<evidence type="ECO:0000256" key="6">
    <source>
        <dbReference type="ARBA" id="ARBA00023136"/>
    </source>
</evidence>
<evidence type="ECO:0008006" key="10">
    <source>
        <dbReference type="Google" id="ProtNLM"/>
    </source>
</evidence>
<dbReference type="Proteomes" id="UP000193920">
    <property type="component" value="Unassembled WGS sequence"/>
</dbReference>
<evidence type="ECO:0000256" key="2">
    <source>
        <dbReference type="ARBA" id="ARBA00004442"/>
    </source>
</evidence>
<name>A0A1Y2E8L0_9FUNG</name>
<evidence type="ECO:0000256" key="7">
    <source>
        <dbReference type="ARBA" id="ARBA00023237"/>
    </source>
</evidence>
<evidence type="ECO:0000256" key="5">
    <source>
        <dbReference type="ARBA" id="ARBA00022729"/>
    </source>
</evidence>
<keyword evidence="9" id="KW-1185">Reference proteome</keyword>
<dbReference type="EMBL" id="MCOG01000048">
    <property type="protein sequence ID" value="ORY67879.1"/>
    <property type="molecule type" value="Genomic_DNA"/>
</dbReference>
<evidence type="ECO:0000256" key="3">
    <source>
        <dbReference type="ARBA" id="ARBA00004613"/>
    </source>
</evidence>
<reference evidence="8 9" key="1">
    <citation type="submission" date="2016-08" db="EMBL/GenBank/DDBJ databases">
        <title>A Parts List for Fungal Cellulosomes Revealed by Comparative Genomics.</title>
        <authorList>
            <consortium name="DOE Joint Genome Institute"/>
            <person name="Haitjema C.H."/>
            <person name="Gilmore S.P."/>
            <person name="Henske J.K."/>
            <person name="Solomon K.V."/>
            <person name="De Groot R."/>
            <person name="Kuo A."/>
            <person name="Mondo S.J."/>
            <person name="Salamov A.A."/>
            <person name="Labutti K."/>
            <person name="Zhao Z."/>
            <person name="Chiniquy J."/>
            <person name="Barry K."/>
            <person name="Brewer H.M."/>
            <person name="Purvine S.O."/>
            <person name="Wright A.T."/>
            <person name="Boxma B."/>
            <person name="Van Alen T."/>
            <person name="Hackstein J.H."/>
            <person name="Baker S.E."/>
            <person name="Grigoriev I.V."/>
            <person name="O'Malley M.A."/>
        </authorList>
    </citation>
    <scope>NUCLEOTIDE SEQUENCE [LARGE SCALE GENOMIC DNA]</scope>
    <source>
        <strain evidence="8 9">G1</strain>
    </source>
</reference>
<comment type="caution">
    <text evidence="8">The sequence shown here is derived from an EMBL/GenBank/DDBJ whole genome shotgun (WGS) entry which is preliminary data.</text>
</comment>
<organism evidence="8 9">
    <name type="scientific">Neocallimastix californiae</name>
    <dbReference type="NCBI Taxonomy" id="1754190"/>
    <lineage>
        <taxon>Eukaryota</taxon>
        <taxon>Fungi</taxon>
        <taxon>Fungi incertae sedis</taxon>
        <taxon>Chytridiomycota</taxon>
        <taxon>Chytridiomycota incertae sedis</taxon>
        <taxon>Neocallimastigomycetes</taxon>
        <taxon>Neocallimastigales</taxon>
        <taxon>Neocallimastigaceae</taxon>
        <taxon>Neocallimastix</taxon>
    </lineage>
</organism>
<dbReference type="NCBIfam" id="TIGR01376">
    <property type="entry name" value="POMP_repeat"/>
    <property type="match status" value="2"/>
</dbReference>
<comment type="subcellular location">
    <subcellularLocation>
        <location evidence="1">Cell envelope</location>
    </subcellularLocation>
    <subcellularLocation>
        <location evidence="2">Cell outer membrane</location>
    </subcellularLocation>
    <subcellularLocation>
        <location evidence="3">Secreted</location>
    </subcellularLocation>
</comment>
<evidence type="ECO:0000256" key="1">
    <source>
        <dbReference type="ARBA" id="ARBA00004196"/>
    </source>
</evidence>
<evidence type="ECO:0000313" key="8">
    <source>
        <dbReference type="EMBL" id="ORY67879.1"/>
    </source>
</evidence>
<protein>
    <recommendedName>
        <fullName evidence="10">Right handed beta helix domain-containing protein</fullName>
    </recommendedName>
</protein>
<dbReference type="PANTHER" id="PTHR11319">
    <property type="entry name" value="G PROTEIN-COUPLED RECEPTOR-RELATED"/>
    <property type="match status" value="1"/>
</dbReference>
<dbReference type="GO" id="GO:0005576">
    <property type="term" value="C:extracellular region"/>
    <property type="evidence" value="ECO:0007669"/>
    <property type="project" value="UniProtKB-SubCell"/>
</dbReference>
<evidence type="ECO:0000256" key="4">
    <source>
        <dbReference type="ARBA" id="ARBA00022525"/>
    </source>
</evidence>
<proteinExistence type="predicted"/>